<accession>A0A378KUT4</accession>
<dbReference type="OrthoDB" id="5638610at2"/>
<dbReference type="Proteomes" id="UP000054639">
    <property type="component" value="Unassembled WGS sequence"/>
</dbReference>
<reference evidence="4 6" key="2">
    <citation type="submission" date="2018-06" db="EMBL/GenBank/DDBJ databases">
        <authorList>
            <consortium name="Pathogen Informatics"/>
            <person name="Doyle S."/>
        </authorList>
    </citation>
    <scope>NUCLEOTIDE SEQUENCE [LARGE SCALE GENOMIC DNA]</scope>
    <source>
        <strain evidence="4 6">NCTC12376</strain>
    </source>
</reference>
<evidence type="ECO:0000313" key="4">
    <source>
        <dbReference type="EMBL" id="STY17138.1"/>
    </source>
</evidence>
<evidence type="ECO:0000313" key="6">
    <source>
        <dbReference type="Proteomes" id="UP000254230"/>
    </source>
</evidence>
<evidence type="ECO:0000313" key="5">
    <source>
        <dbReference type="Proteomes" id="UP000054639"/>
    </source>
</evidence>
<keyword evidence="1" id="KW-0175">Coiled coil</keyword>
<reference evidence="3 5" key="1">
    <citation type="submission" date="2015-11" db="EMBL/GenBank/DDBJ databases">
        <title>Genomic analysis of 38 Legionella species identifies large and diverse effector repertoires.</title>
        <authorList>
            <person name="Burstein D."/>
            <person name="Amaro F."/>
            <person name="Zusman T."/>
            <person name="Lifshitz Z."/>
            <person name="Cohen O."/>
            <person name="Gilbert J.A."/>
            <person name="Pupko T."/>
            <person name="Shuman H.A."/>
            <person name="Segal G."/>
        </authorList>
    </citation>
    <scope>NUCLEOTIDE SEQUENCE [LARGE SCALE GENOMIC DNA]</scope>
    <source>
        <strain evidence="3 5">ATCC 49507</strain>
    </source>
</reference>
<dbReference type="EMBL" id="LNYR01000049">
    <property type="protein sequence ID" value="KTD42407.1"/>
    <property type="molecule type" value="Genomic_DNA"/>
</dbReference>
<dbReference type="AlphaFoldDB" id="A0A378KUT4"/>
<organism evidence="4 6">
    <name type="scientific">Legionella quateirensis</name>
    <dbReference type="NCBI Taxonomy" id="45072"/>
    <lineage>
        <taxon>Bacteria</taxon>
        <taxon>Pseudomonadati</taxon>
        <taxon>Pseudomonadota</taxon>
        <taxon>Gammaproteobacteria</taxon>
        <taxon>Legionellales</taxon>
        <taxon>Legionellaceae</taxon>
        <taxon>Legionella</taxon>
    </lineage>
</organism>
<evidence type="ECO:0000256" key="2">
    <source>
        <dbReference type="SAM" id="MobiDB-lite"/>
    </source>
</evidence>
<dbReference type="EMBL" id="UGOW01000001">
    <property type="protein sequence ID" value="STY17138.1"/>
    <property type="molecule type" value="Genomic_DNA"/>
</dbReference>
<feature type="coiled-coil region" evidence="1">
    <location>
        <begin position="265"/>
        <end position="309"/>
    </location>
</feature>
<feature type="compositionally biased region" description="Basic and acidic residues" evidence="2">
    <location>
        <begin position="482"/>
        <end position="496"/>
    </location>
</feature>
<gene>
    <name evidence="3" type="ORF">Lqua_3385</name>
    <name evidence="4" type="ORF">NCTC12376_00932</name>
</gene>
<name>A0A378KUT4_9GAMM</name>
<protein>
    <submittedName>
        <fullName evidence="4">Uncharacterized protein</fullName>
    </submittedName>
</protein>
<evidence type="ECO:0000313" key="3">
    <source>
        <dbReference type="EMBL" id="KTD42407.1"/>
    </source>
</evidence>
<feature type="region of interest" description="Disordered" evidence="2">
    <location>
        <begin position="482"/>
        <end position="503"/>
    </location>
</feature>
<evidence type="ECO:0000256" key="1">
    <source>
        <dbReference type="SAM" id="Coils"/>
    </source>
</evidence>
<dbReference type="RefSeq" id="WP_058475501.1">
    <property type="nucleotide sequence ID" value="NZ_CAAAIL010000012.1"/>
</dbReference>
<sequence>MISMTTYWQQYKDYIDNLPADSTGEEEYSRQIATAKKMISIGLTIEKLGITEIKSVVNRLHTVAKDFNHEVSYQAPDKVYKFSLPKITNPNSLIFAILYFQHLSNYAEVSYDGSIYFMKSFVISAVNDKKKPTANQALAMLGEIKNYCQSQNIELDEAQLLNKNKDTAKDYIARLVSTFHPVKPEQMDLKSSDEPVEVIELQRSVEDLEPSSNGQQDLTRAGLSLEEARNTSEVPQDLPQVRVSPEALKGEPEVLPLVASPLVEKKNTSEELDDLTNLQMSLEDLNKQKEQLELKIQLFSTKINQLDHAKQYHLKVNQEWQNTGFIAKFFYWLISWAVEVPLLKNIKTAEQNLSEKEALLNQDTPSGKTSDSYLGELTLELVQLNSSSSSIKEKIDHQIEIEKAQQEALKQEQLRQEQLKQEELSRQRELKSKELLEQLLEPAPSSTDIAYSNREFNADKSGTDALQTKKRLTAEPEKILTSEPEKILTSEPEKESVSQSTNMNSNHGFFKQYMPSKMTIQAVAVAGAAIAIQNMLYGS</sequence>
<proteinExistence type="predicted"/>
<dbReference type="Proteomes" id="UP000254230">
    <property type="component" value="Unassembled WGS sequence"/>
</dbReference>
<feature type="coiled-coil region" evidence="1">
    <location>
        <begin position="392"/>
        <end position="434"/>
    </location>
</feature>
<keyword evidence="5" id="KW-1185">Reference proteome</keyword>